<proteinExistence type="predicted"/>
<evidence type="ECO:0000313" key="3">
    <source>
        <dbReference type="Proteomes" id="UP000462362"/>
    </source>
</evidence>
<name>A0A6I3S1B6_9BURK</name>
<sequence>MKTKRALLSAVISACFLLQGSAFALDEPQTQTKPLVLNQLGGLAFGGTVSHKPNGLTFHGDHGYAQYVIPVNAKNYPIILWHGIGQSGRSFETTPDGREGFQTLLPRDGWATYIVDQPRRGRAGRTEATEAKSEIPTVTSEAGVWNAFRLGRWVPPKPATANPNMQMLLDGETINQFMRMQTPDTGALPPTEAYGWKLGEAMRDLLKRTGPAVVGTHSYAGQIGWYGAMKSPDLVKAVVAYEPGQVVYPEGEKVKEMNSEIPLVQQRLNPVRVSKQEFLKLTKMPIFIIFGDNISTKSSKVFNEEVWRWALFNARQFVNLINKYGGDAKLIHLPEIGIKGNTHALFSDLNNKEILKITEEWLAEKGLDKNDDPHLAPKRSVSPVTIPLEK</sequence>
<dbReference type="CDD" id="cd12810">
    <property type="entry name" value="Esterase_713_like-3"/>
    <property type="match status" value="1"/>
</dbReference>
<dbReference type="GeneID" id="43348741"/>
<dbReference type="InterPro" id="IPR050228">
    <property type="entry name" value="Carboxylesterase_BioH"/>
</dbReference>
<dbReference type="InterPro" id="IPR000073">
    <property type="entry name" value="AB_hydrolase_1"/>
</dbReference>
<dbReference type="SUPFAM" id="SSF53474">
    <property type="entry name" value="alpha/beta-Hydrolases"/>
    <property type="match status" value="1"/>
</dbReference>
<dbReference type="Gene3D" id="3.40.50.1820">
    <property type="entry name" value="alpha/beta hydrolase"/>
    <property type="match status" value="1"/>
</dbReference>
<comment type="caution">
    <text evidence="2">The sequence shown here is derived from an EMBL/GenBank/DDBJ whole genome shotgun (WGS) entry which is preliminary data.</text>
</comment>
<accession>A0A6I3S1B6</accession>
<dbReference type="EMBL" id="WNCL01000023">
    <property type="protein sequence ID" value="MTU43597.1"/>
    <property type="molecule type" value="Genomic_DNA"/>
</dbReference>
<dbReference type="Proteomes" id="UP000462362">
    <property type="component" value="Unassembled WGS sequence"/>
</dbReference>
<feature type="domain" description="AB hydrolase-1" evidence="1">
    <location>
        <begin position="78"/>
        <end position="322"/>
    </location>
</feature>
<dbReference type="AlphaFoldDB" id="A0A6I3S1B6"/>
<dbReference type="RefSeq" id="WP_008811423.1">
    <property type="nucleotide sequence ID" value="NZ_CALFDP010000040.1"/>
</dbReference>
<reference evidence="2 3" key="1">
    <citation type="journal article" date="2019" name="Nat. Med.">
        <title>A library of human gut bacterial isolates paired with longitudinal multiomics data enables mechanistic microbiome research.</title>
        <authorList>
            <person name="Poyet M."/>
            <person name="Groussin M."/>
            <person name="Gibbons S.M."/>
            <person name="Avila-Pacheco J."/>
            <person name="Jiang X."/>
            <person name="Kearney S.M."/>
            <person name="Perrotta A.R."/>
            <person name="Berdy B."/>
            <person name="Zhao S."/>
            <person name="Lieberman T.D."/>
            <person name="Swanson P.K."/>
            <person name="Smith M."/>
            <person name="Roesemann S."/>
            <person name="Alexander J.E."/>
            <person name="Rich S.A."/>
            <person name="Livny J."/>
            <person name="Vlamakis H."/>
            <person name="Clish C."/>
            <person name="Bullock K."/>
            <person name="Deik A."/>
            <person name="Scott J."/>
            <person name="Pierce K.A."/>
            <person name="Xavier R.J."/>
            <person name="Alm E.J."/>
        </authorList>
    </citation>
    <scope>NUCLEOTIDE SEQUENCE [LARGE SCALE GENOMIC DNA]</scope>
    <source>
        <strain evidence="2 3">BIOML-A2</strain>
    </source>
</reference>
<organism evidence="2 3">
    <name type="scientific">Parasutterella excrementihominis</name>
    <dbReference type="NCBI Taxonomy" id="487175"/>
    <lineage>
        <taxon>Bacteria</taxon>
        <taxon>Pseudomonadati</taxon>
        <taxon>Pseudomonadota</taxon>
        <taxon>Betaproteobacteria</taxon>
        <taxon>Burkholderiales</taxon>
        <taxon>Sutterellaceae</taxon>
        <taxon>Parasutterella</taxon>
    </lineage>
</organism>
<dbReference type="Pfam" id="PF12697">
    <property type="entry name" value="Abhydrolase_6"/>
    <property type="match status" value="1"/>
</dbReference>
<dbReference type="PANTHER" id="PTHR43194:SF5">
    <property type="entry name" value="PIMELOYL-[ACYL-CARRIER PROTEIN] METHYL ESTER ESTERASE"/>
    <property type="match status" value="1"/>
</dbReference>
<dbReference type="InterPro" id="IPR029058">
    <property type="entry name" value="AB_hydrolase_fold"/>
</dbReference>
<dbReference type="PANTHER" id="PTHR43194">
    <property type="entry name" value="HYDROLASE ALPHA/BETA FOLD FAMILY"/>
    <property type="match status" value="1"/>
</dbReference>
<protein>
    <recommendedName>
        <fullName evidence="1">AB hydrolase-1 domain-containing protein</fullName>
    </recommendedName>
</protein>
<evidence type="ECO:0000313" key="2">
    <source>
        <dbReference type="EMBL" id="MTU43597.1"/>
    </source>
</evidence>
<gene>
    <name evidence="2" type="ORF">GMD42_08155</name>
</gene>
<evidence type="ECO:0000259" key="1">
    <source>
        <dbReference type="Pfam" id="PF12697"/>
    </source>
</evidence>